<organism evidence="1 2">
    <name type="scientific">Vaccinium darrowii</name>
    <dbReference type="NCBI Taxonomy" id="229202"/>
    <lineage>
        <taxon>Eukaryota</taxon>
        <taxon>Viridiplantae</taxon>
        <taxon>Streptophyta</taxon>
        <taxon>Embryophyta</taxon>
        <taxon>Tracheophyta</taxon>
        <taxon>Spermatophyta</taxon>
        <taxon>Magnoliopsida</taxon>
        <taxon>eudicotyledons</taxon>
        <taxon>Gunneridae</taxon>
        <taxon>Pentapetalae</taxon>
        <taxon>asterids</taxon>
        <taxon>Ericales</taxon>
        <taxon>Ericaceae</taxon>
        <taxon>Vaccinioideae</taxon>
        <taxon>Vaccinieae</taxon>
        <taxon>Vaccinium</taxon>
    </lineage>
</organism>
<accession>A0ACB7YWA5</accession>
<name>A0ACB7YWA5_9ERIC</name>
<dbReference type="Proteomes" id="UP000828048">
    <property type="component" value="Chromosome 3"/>
</dbReference>
<sequence length="202" mass="22915">MHSSEWLYPTQPLCTLSQAYMENHGTPPPSNPTQDSSTYFTTFQKNTSFPIYPHIQPFQHDLSPKTSSHSNNSLNSNSMTAAEGKEAKASANDLRHKRLLLNRESARRTRLRRKKQIEELQSQNNKLTATNHKVTEELINLMQCINKIFQENAQLKEENSVLRSFIASQKTPLGDLEEVGFSICLREDGSNPSILDSVNLIN</sequence>
<reference evidence="1 2" key="1">
    <citation type="journal article" date="2021" name="Hortic Res">
        <title>High-quality reference genome and annotation aids understanding of berry development for evergreen blueberry (Vaccinium darrowii).</title>
        <authorList>
            <person name="Yu J."/>
            <person name="Hulse-Kemp A.M."/>
            <person name="Babiker E."/>
            <person name="Staton M."/>
        </authorList>
    </citation>
    <scope>NUCLEOTIDE SEQUENCE [LARGE SCALE GENOMIC DNA]</scope>
    <source>
        <strain evidence="2">cv. NJ 8807/NJ 8810</strain>
        <tissue evidence="1">Young leaf</tissue>
    </source>
</reference>
<protein>
    <submittedName>
        <fullName evidence="1">Uncharacterized protein</fullName>
    </submittedName>
</protein>
<gene>
    <name evidence="1" type="ORF">Vadar_017565</name>
</gene>
<comment type="caution">
    <text evidence="1">The sequence shown here is derived from an EMBL/GenBank/DDBJ whole genome shotgun (WGS) entry which is preliminary data.</text>
</comment>
<evidence type="ECO:0000313" key="1">
    <source>
        <dbReference type="EMBL" id="KAH7857885.1"/>
    </source>
</evidence>
<keyword evidence="2" id="KW-1185">Reference proteome</keyword>
<proteinExistence type="predicted"/>
<dbReference type="EMBL" id="CM037153">
    <property type="protein sequence ID" value="KAH7857885.1"/>
    <property type="molecule type" value="Genomic_DNA"/>
</dbReference>
<evidence type="ECO:0000313" key="2">
    <source>
        <dbReference type="Proteomes" id="UP000828048"/>
    </source>
</evidence>